<sequence length="203" mass="23534">MQQQLARRYVQNRIHQVSEYCQLLVPKQLNLDEYKLLISQPVFSSRLGQQQCFRWHRKSKWQSESILIWTAYKINVTQTPTHLDDHGLFTTSFHVAGATKVWITIAPKDKSSFQKLVQVSLPSQFKKRRSRNFQILVKLLREYLNNIIRLIGLLIQILIHSVDDRVAHSVADRVVYSVVDRVAHSVAARVAHSVADRVAYSFG</sequence>
<reference evidence="2" key="1">
    <citation type="submission" date="2021-06" db="EMBL/GenBank/DDBJ databases">
        <authorList>
            <person name="Hodson N. C."/>
            <person name="Mongue J. A."/>
            <person name="Jaron S. K."/>
        </authorList>
    </citation>
    <scope>NUCLEOTIDE SEQUENCE</scope>
</reference>
<gene>
    <name evidence="2" type="ORF">AFUS01_LOCUS18910</name>
</gene>
<evidence type="ECO:0000313" key="3">
    <source>
        <dbReference type="Proteomes" id="UP000708208"/>
    </source>
</evidence>
<name>A0A8J2PB04_9HEXA</name>
<dbReference type="AlphaFoldDB" id="A0A8J2PB04"/>
<dbReference type="Pfam" id="PF02373">
    <property type="entry name" value="JmjC"/>
    <property type="match status" value="1"/>
</dbReference>
<dbReference type="Proteomes" id="UP000708208">
    <property type="component" value="Unassembled WGS sequence"/>
</dbReference>
<accession>A0A8J2PB04</accession>
<evidence type="ECO:0000259" key="1">
    <source>
        <dbReference type="Pfam" id="PF02373"/>
    </source>
</evidence>
<dbReference type="InterPro" id="IPR003347">
    <property type="entry name" value="JmjC_dom"/>
</dbReference>
<feature type="domain" description="JmjC" evidence="1">
    <location>
        <begin position="75"/>
        <end position="134"/>
    </location>
</feature>
<proteinExistence type="predicted"/>
<comment type="caution">
    <text evidence="2">The sequence shown here is derived from an EMBL/GenBank/DDBJ whole genome shotgun (WGS) entry which is preliminary data.</text>
</comment>
<organism evidence="2 3">
    <name type="scientific">Allacma fusca</name>
    <dbReference type="NCBI Taxonomy" id="39272"/>
    <lineage>
        <taxon>Eukaryota</taxon>
        <taxon>Metazoa</taxon>
        <taxon>Ecdysozoa</taxon>
        <taxon>Arthropoda</taxon>
        <taxon>Hexapoda</taxon>
        <taxon>Collembola</taxon>
        <taxon>Symphypleona</taxon>
        <taxon>Sminthuridae</taxon>
        <taxon>Allacma</taxon>
    </lineage>
</organism>
<keyword evidence="3" id="KW-1185">Reference proteome</keyword>
<dbReference type="EMBL" id="CAJVCH010191433">
    <property type="protein sequence ID" value="CAG7730251.1"/>
    <property type="molecule type" value="Genomic_DNA"/>
</dbReference>
<evidence type="ECO:0000313" key="2">
    <source>
        <dbReference type="EMBL" id="CAG7730251.1"/>
    </source>
</evidence>
<dbReference type="OrthoDB" id="8951118at2759"/>
<protein>
    <recommendedName>
        <fullName evidence="1">JmjC domain-containing protein</fullName>
    </recommendedName>
</protein>